<feature type="region of interest" description="Disordered" evidence="1">
    <location>
        <begin position="1"/>
        <end position="28"/>
    </location>
</feature>
<organism evidence="2 3">
    <name type="scientific">Shuttleworthella satelles DSM 14600</name>
    <dbReference type="NCBI Taxonomy" id="626523"/>
    <lineage>
        <taxon>Bacteria</taxon>
        <taxon>Bacillati</taxon>
        <taxon>Bacillota</taxon>
        <taxon>Clostridia</taxon>
        <taxon>Lachnospirales</taxon>
        <taxon>Lachnospiraceae</taxon>
        <taxon>Shuttleworthella</taxon>
    </lineage>
</organism>
<sequence length="88" mass="10763">MRAKRAFSLGRERLPLKKKDEMKDRSVSGDRPMWRLRRILYLRQGTGQKNRRIFENPQSQNESPYPKAQHKWIVDQFLKFFETRQQDL</sequence>
<feature type="compositionally biased region" description="Basic and acidic residues" evidence="1">
    <location>
        <begin position="10"/>
        <end position="28"/>
    </location>
</feature>
<dbReference type="AlphaFoldDB" id="C4G9L5"/>
<evidence type="ECO:0000313" key="2">
    <source>
        <dbReference type="EMBL" id="EEP29312.1"/>
    </source>
</evidence>
<gene>
    <name evidence="2" type="ORF">GCWU000342_00668</name>
</gene>
<accession>C4G9L5</accession>
<dbReference type="HOGENOM" id="CLU_2467301_0_0_9"/>
<evidence type="ECO:0000313" key="3">
    <source>
        <dbReference type="Proteomes" id="UP000003494"/>
    </source>
</evidence>
<evidence type="ECO:0000256" key="1">
    <source>
        <dbReference type="SAM" id="MobiDB-lite"/>
    </source>
</evidence>
<dbReference type="EMBL" id="ACIP02000001">
    <property type="protein sequence ID" value="EEP29312.1"/>
    <property type="molecule type" value="Genomic_DNA"/>
</dbReference>
<name>C4G9L5_9FIRM</name>
<comment type="caution">
    <text evidence="2">The sequence shown here is derived from an EMBL/GenBank/DDBJ whole genome shotgun (WGS) entry which is preliminary data.</text>
</comment>
<proteinExistence type="predicted"/>
<dbReference type="Proteomes" id="UP000003494">
    <property type="component" value="Unassembled WGS sequence"/>
</dbReference>
<protein>
    <submittedName>
        <fullName evidence="2">Uncharacterized protein</fullName>
    </submittedName>
</protein>
<reference evidence="2" key="1">
    <citation type="submission" date="2009-04" db="EMBL/GenBank/DDBJ databases">
        <authorList>
            <person name="Weinstock G."/>
            <person name="Sodergren E."/>
            <person name="Clifton S."/>
            <person name="Fulton L."/>
            <person name="Fulton B."/>
            <person name="Courtney L."/>
            <person name="Fronick C."/>
            <person name="Harrison M."/>
            <person name="Strong C."/>
            <person name="Farmer C."/>
            <person name="Delahaunty K."/>
            <person name="Markovic C."/>
            <person name="Hall O."/>
            <person name="Minx P."/>
            <person name="Tomlinson C."/>
            <person name="Mitreva M."/>
            <person name="Nelson J."/>
            <person name="Hou S."/>
            <person name="Wollam A."/>
            <person name="Pepin K.H."/>
            <person name="Johnson M."/>
            <person name="Bhonagiri V."/>
            <person name="Nash W.E."/>
            <person name="Warren W."/>
            <person name="Chinwalla A."/>
            <person name="Mardis E.R."/>
            <person name="Wilson R.K."/>
        </authorList>
    </citation>
    <scope>NUCLEOTIDE SEQUENCE [LARGE SCALE GENOMIC DNA]</scope>
    <source>
        <strain evidence="2">DSM 14600</strain>
    </source>
</reference>
<keyword evidence="3" id="KW-1185">Reference proteome</keyword>
<dbReference type="STRING" id="626523.GCWU000342_00668"/>